<evidence type="ECO:0000256" key="1">
    <source>
        <dbReference type="SAM" id="SignalP"/>
    </source>
</evidence>
<gene>
    <name evidence="2" type="ORF">BHF72_0098</name>
</gene>
<feature type="signal peptide" evidence="1">
    <location>
        <begin position="1"/>
        <end position="18"/>
    </location>
</feature>
<dbReference type="Proteomes" id="UP000095601">
    <property type="component" value="Unassembled WGS sequence"/>
</dbReference>
<dbReference type="RefSeq" id="WP_069799283.1">
    <property type="nucleotide sequence ID" value="NZ_CP034157.1"/>
</dbReference>
<sequence length="210" mass="25287">MKKLFLSFVLLFSLFVFSQEYQFDKKCVSNSTRISPKIGNKNSWKSYIYFNSSNNNYYMNQRNDDSYYYITDNSLKEVIALQRINSEKPYYSYLDKKTFDYSYSEKEIGKIIIKELAEDEFLVQCFVNDDSKKTNLEVKFKLYKSKTPMIEIRFMDLGQIIHKKIYDSLKERLNGNNFWILYAEVDYKNGYKFLFEFDDCEEIALNLKFN</sequence>
<organism evidence="2 3">
    <name type="scientific">Cloacibacterium normanense</name>
    <dbReference type="NCBI Taxonomy" id="237258"/>
    <lineage>
        <taxon>Bacteria</taxon>
        <taxon>Pseudomonadati</taxon>
        <taxon>Bacteroidota</taxon>
        <taxon>Flavobacteriia</taxon>
        <taxon>Flavobacteriales</taxon>
        <taxon>Weeksellaceae</taxon>
    </lineage>
</organism>
<reference evidence="2 3" key="1">
    <citation type="submission" date="2016-09" db="EMBL/GenBank/DDBJ databases">
        <authorList>
            <person name="Capua I."/>
            <person name="De Benedictis P."/>
            <person name="Joannis T."/>
            <person name="Lombin L.H."/>
            <person name="Cattoli G."/>
        </authorList>
    </citation>
    <scope>NUCLEOTIDE SEQUENCE [LARGE SCALE GENOMIC DNA]</scope>
    <source>
        <strain evidence="2 3">NRS-1</strain>
    </source>
</reference>
<dbReference type="STRING" id="237258.SAMN04489756_107100"/>
<protein>
    <submittedName>
        <fullName evidence="2">Uncharacterized protein</fullName>
    </submittedName>
</protein>
<proteinExistence type="predicted"/>
<dbReference type="EMBL" id="MKGI01000071">
    <property type="protein sequence ID" value="OEL10903.1"/>
    <property type="molecule type" value="Genomic_DNA"/>
</dbReference>
<keyword evidence="1" id="KW-0732">Signal</keyword>
<keyword evidence="3" id="KW-1185">Reference proteome</keyword>
<comment type="caution">
    <text evidence="2">The sequence shown here is derived from an EMBL/GenBank/DDBJ whole genome shotgun (WGS) entry which is preliminary data.</text>
</comment>
<feature type="chain" id="PRO_5009186841" evidence="1">
    <location>
        <begin position="19"/>
        <end position="210"/>
    </location>
</feature>
<evidence type="ECO:0000313" key="2">
    <source>
        <dbReference type="EMBL" id="OEL10903.1"/>
    </source>
</evidence>
<name>A0A1E5UD99_9FLAO</name>
<accession>A0A1E5UD99</accession>
<dbReference type="AlphaFoldDB" id="A0A1E5UD99"/>
<dbReference type="KEGG" id="cnr:EB819_05400"/>
<evidence type="ECO:0000313" key="3">
    <source>
        <dbReference type="Proteomes" id="UP000095601"/>
    </source>
</evidence>